<keyword evidence="10 12" id="KW-0472">Membrane</keyword>
<evidence type="ECO:0000256" key="10">
    <source>
        <dbReference type="ARBA" id="ARBA00023136"/>
    </source>
</evidence>
<name>A0A9N9WV55_9DIPT</name>
<evidence type="ECO:0000313" key="13">
    <source>
        <dbReference type="EMBL" id="CAG9810478.1"/>
    </source>
</evidence>
<protein>
    <recommendedName>
        <fullName evidence="12">Innexin</fullName>
    </recommendedName>
</protein>
<keyword evidence="6" id="KW-0303">Gap junction</keyword>
<dbReference type="AlphaFoldDB" id="A0A9N9WV55"/>
<keyword evidence="14" id="KW-1185">Reference proteome</keyword>
<keyword evidence="11 12" id="KW-0407">Ion channel</keyword>
<keyword evidence="4" id="KW-1003">Cell membrane</keyword>
<sequence>MACSIMVTAKQFFGDPITCITDEIPQKVMDTYCWIQSTFTLPHQLDRVAGEEVAHDGVGSYVDGQHEKKYHKYYQWVVFMLFFQAMCFYVPHYLWKIWESNRVRNLVSDLNNPILEDEKKTKQLKSLTMYLKDNFRFHKWYAARFFICEMLNFVNVVVQIWLVDRFLDYEFSNYGTEVLSFTEMDSEYRTDPMTRIFPKVTKCIFHKYGASGSIQTFDSLCILPLNIINEKIYIILWFWYMFLAVVTGFSIIYRCILCSSPQFRLQTLRMRNRIVDFHILESVFNHGDIGDWFLFLLLARNIDQLTYRQLIEQLDVSITKKTDRESFTISMDNERESKDEVGMLKIEKVDDFKKF</sequence>
<keyword evidence="9 12" id="KW-0406">Ion transport</keyword>
<comment type="caution">
    <text evidence="12">Lacks conserved residue(s) required for the propagation of feature annotation.</text>
</comment>
<gene>
    <name evidence="12" type="primary">inx</name>
    <name evidence="13" type="ORF">CHIRRI_LOCUS13291</name>
</gene>
<evidence type="ECO:0000256" key="1">
    <source>
        <dbReference type="ARBA" id="ARBA00004610"/>
    </source>
</evidence>
<dbReference type="InterPro" id="IPR000990">
    <property type="entry name" value="Innexin"/>
</dbReference>
<dbReference type="EMBL" id="OU895880">
    <property type="protein sequence ID" value="CAG9810478.1"/>
    <property type="molecule type" value="Genomic_DNA"/>
</dbReference>
<organism evidence="13 14">
    <name type="scientific">Chironomus riparius</name>
    <dbReference type="NCBI Taxonomy" id="315576"/>
    <lineage>
        <taxon>Eukaryota</taxon>
        <taxon>Metazoa</taxon>
        <taxon>Ecdysozoa</taxon>
        <taxon>Arthropoda</taxon>
        <taxon>Hexapoda</taxon>
        <taxon>Insecta</taxon>
        <taxon>Pterygota</taxon>
        <taxon>Neoptera</taxon>
        <taxon>Endopterygota</taxon>
        <taxon>Diptera</taxon>
        <taxon>Nematocera</taxon>
        <taxon>Chironomoidea</taxon>
        <taxon>Chironomidae</taxon>
        <taxon>Chironominae</taxon>
        <taxon>Chironomus</taxon>
    </lineage>
</organism>
<keyword evidence="5 12" id="KW-0812">Transmembrane</keyword>
<keyword evidence="7" id="KW-0965">Cell junction</keyword>
<comment type="function">
    <text evidence="12">Structural component of the gap junctions.</text>
</comment>
<evidence type="ECO:0000256" key="6">
    <source>
        <dbReference type="ARBA" id="ARBA00022868"/>
    </source>
</evidence>
<dbReference type="GO" id="GO:0005921">
    <property type="term" value="C:gap junction"/>
    <property type="evidence" value="ECO:0007669"/>
    <property type="project" value="UniProtKB-SubCell"/>
</dbReference>
<evidence type="ECO:0000256" key="9">
    <source>
        <dbReference type="ARBA" id="ARBA00023065"/>
    </source>
</evidence>
<dbReference type="OrthoDB" id="5867527at2759"/>
<accession>A0A9N9WV55</accession>
<evidence type="ECO:0000256" key="7">
    <source>
        <dbReference type="ARBA" id="ARBA00022949"/>
    </source>
</evidence>
<keyword evidence="3 12" id="KW-0813">Transport</keyword>
<feature type="transmembrane region" description="Helical" evidence="12">
    <location>
        <begin position="232"/>
        <end position="256"/>
    </location>
</feature>
<evidence type="ECO:0000256" key="12">
    <source>
        <dbReference type="RuleBase" id="RU010713"/>
    </source>
</evidence>
<dbReference type="PANTHER" id="PTHR11893">
    <property type="entry name" value="INNEXIN"/>
    <property type="match status" value="1"/>
</dbReference>
<dbReference type="PROSITE" id="PS51013">
    <property type="entry name" value="PANNEXIN"/>
    <property type="match status" value="1"/>
</dbReference>
<dbReference type="PANTHER" id="PTHR11893:SF41">
    <property type="entry name" value="INNEXIN INX2"/>
    <property type="match status" value="1"/>
</dbReference>
<comment type="similarity">
    <text evidence="12">Belongs to the pannexin family.</text>
</comment>
<dbReference type="Pfam" id="PF00876">
    <property type="entry name" value="Innexin"/>
    <property type="match status" value="1"/>
</dbReference>
<dbReference type="GO" id="GO:0007602">
    <property type="term" value="P:phototransduction"/>
    <property type="evidence" value="ECO:0007669"/>
    <property type="project" value="TreeGrafter"/>
</dbReference>
<evidence type="ECO:0000256" key="5">
    <source>
        <dbReference type="ARBA" id="ARBA00022692"/>
    </source>
</evidence>
<feature type="transmembrane region" description="Helical" evidence="12">
    <location>
        <begin position="73"/>
        <end position="95"/>
    </location>
</feature>
<evidence type="ECO:0000256" key="4">
    <source>
        <dbReference type="ARBA" id="ARBA00022475"/>
    </source>
</evidence>
<evidence type="ECO:0000256" key="2">
    <source>
        <dbReference type="ARBA" id="ARBA00004651"/>
    </source>
</evidence>
<proteinExistence type="inferred from homology"/>
<dbReference type="PRINTS" id="PR01262">
    <property type="entry name" value="INNEXIN"/>
</dbReference>
<evidence type="ECO:0000256" key="3">
    <source>
        <dbReference type="ARBA" id="ARBA00022448"/>
    </source>
</evidence>
<evidence type="ECO:0000313" key="14">
    <source>
        <dbReference type="Proteomes" id="UP001153620"/>
    </source>
</evidence>
<evidence type="ECO:0000256" key="8">
    <source>
        <dbReference type="ARBA" id="ARBA00022989"/>
    </source>
</evidence>
<reference evidence="13" key="1">
    <citation type="submission" date="2022-01" db="EMBL/GenBank/DDBJ databases">
        <authorList>
            <person name="King R."/>
        </authorList>
    </citation>
    <scope>NUCLEOTIDE SEQUENCE</scope>
</reference>
<keyword evidence="8 12" id="KW-1133">Transmembrane helix</keyword>
<evidence type="ECO:0000256" key="11">
    <source>
        <dbReference type="ARBA" id="ARBA00023303"/>
    </source>
</evidence>
<feature type="transmembrane region" description="Helical" evidence="12">
    <location>
        <begin position="141"/>
        <end position="162"/>
    </location>
</feature>
<dbReference type="GO" id="GO:0005886">
    <property type="term" value="C:plasma membrane"/>
    <property type="evidence" value="ECO:0007669"/>
    <property type="project" value="UniProtKB-SubCell"/>
</dbReference>
<dbReference type="GO" id="GO:0034220">
    <property type="term" value="P:monoatomic ion transmembrane transport"/>
    <property type="evidence" value="ECO:0007669"/>
    <property type="project" value="UniProtKB-KW"/>
</dbReference>
<reference evidence="13" key="2">
    <citation type="submission" date="2022-10" db="EMBL/GenBank/DDBJ databases">
        <authorList>
            <consortium name="ENA_rothamsted_submissions"/>
            <consortium name="culmorum"/>
            <person name="King R."/>
        </authorList>
    </citation>
    <scope>NUCLEOTIDE SEQUENCE</scope>
</reference>
<dbReference type="Proteomes" id="UP001153620">
    <property type="component" value="Chromosome 4"/>
</dbReference>
<dbReference type="GO" id="GO:0005243">
    <property type="term" value="F:gap junction channel activity"/>
    <property type="evidence" value="ECO:0007669"/>
    <property type="project" value="TreeGrafter"/>
</dbReference>
<comment type="subcellular location">
    <subcellularLocation>
        <location evidence="1">Cell junction</location>
        <location evidence="1">Gap junction</location>
    </subcellularLocation>
    <subcellularLocation>
        <location evidence="2 12">Cell membrane</location>
        <topology evidence="2 12">Multi-pass membrane protein</topology>
    </subcellularLocation>
</comment>